<gene>
    <name evidence="2" type="ORF">QO010_000245</name>
</gene>
<evidence type="ECO:0000313" key="2">
    <source>
        <dbReference type="EMBL" id="MDQ0462497.1"/>
    </source>
</evidence>
<sequence>MTGSADFPKGRVSLLLEDIGEPAENDLRIVVVEAKPGAPEMTEVGEARPVKPDETSRRFELIWYCYVAYVVRNESYARVDGEALGDDRLQIRTNSAFLAYVAAATLATDDYPGPLTHWSLYTEWQCIDVVSVDPPEIRLLPASEASAGPKSRNRVFTRLTNPEG</sequence>
<keyword evidence="3" id="KW-1185">Reference proteome</keyword>
<protein>
    <submittedName>
        <fullName evidence="2">Uncharacterized protein</fullName>
    </submittedName>
</protein>
<dbReference type="Proteomes" id="UP001228905">
    <property type="component" value="Unassembled WGS sequence"/>
</dbReference>
<reference evidence="2 3" key="1">
    <citation type="submission" date="2023-07" db="EMBL/GenBank/DDBJ databases">
        <title>Genomic Encyclopedia of Type Strains, Phase IV (KMG-IV): sequencing the most valuable type-strain genomes for metagenomic binning, comparative biology and taxonomic classification.</title>
        <authorList>
            <person name="Goeker M."/>
        </authorList>
    </citation>
    <scope>NUCLEOTIDE SEQUENCE [LARGE SCALE GENOMIC DNA]</scope>
    <source>
        <strain evidence="2 3">DSM 18695</strain>
    </source>
</reference>
<proteinExistence type="predicted"/>
<dbReference type="EMBL" id="JAUSVS010000001">
    <property type="protein sequence ID" value="MDQ0462497.1"/>
    <property type="molecule type" value="Genomic_DNA"/>
</dbReference>
<dbReference type="RefSeq" id="WP_307344860.1">
    <property type="nucleotide sequence ID" value="NZ_JAUSVS010000001.1"/>
</dbReference>
<organism evidence="2 3">
    <name type="scientific">Caulobacter ginsengisoli</name>
    <dbReference type="NCBI Taxonomy" id="400775"/>
    <lineage>
        <taxon>Bacteria</taxon>
        <taxon>Pseudomonadati</taxon>
        <taxon>Pseudomonadota</taxon>
        <taxon>Alphaproteobacteria</taxon>
        <taxon>Caulobacterales</taxon>
        <taxon>Caulobacteraceae</taxon>
        <taxon>Caulobacter</taxon>
    </lineage>
</organism>
<accession>A0ABU0INF3</accession>
<name>A0ABU0INF3_9CAUL</name>
<feature type="region of interest" description="Disordered" evidence="1">
    <location>
        <begin position="143"/>
        <end position="164"/>
    </location>
</feature>
<evidence type="ECO:0000256" key="1">
    <source>
        <dbReference type="SAM" id="MobiDB-lite"/>
    </source>
</evidence>
<comment type="caution">
    <text evidence="2">The sequence shown here is derived from an EMBL/GenBank/DDBJ whole genome shotgun (WGS) entry which is preliminary data.</text>
</comment>
<evidence type="ECO:0000313" key="3">
    <source>
        <dbReference type="Proteomes" id="UP001228905"/>
    </source>
</evidence>